<protein>
    <submittedName>
        <fullName evidence="2">Uncharacterized protein</fullName>
    </submittedName>
</protein>
<reference evidence="2" key="1">
    <citation type="journal article" date="2024" name="Gigascience">
        <title>Chromosome-level genome of the poultry shaft louse Menopon gallinae provides insight into the host-switching and adaptive evolution of parasitic lice.</title>
        <authorList>
            <person name="Xu Y."/>
            <person name="Ma L."/>
            <person name="Liu S."/>
            <person name="Liang Y."/>
            <person name="Liu Q."/>
            <person name="He Z."/>
            <person name="Tian L."/>
            <person name="Duan Y."/>
            <person name="Cai W."/>
            <person name="Li H."/>
            <person name="Song F."/>
        </authorList>
    </citation>
    <scope>NUCLEOTIDE SEQUENCE</scope>
    <source>
        <strain evidence="2">Cailab_2023a</strain>
    </source>
</reference>
<gene>
    <name evidence="2" type="ORF">PYX00_003696</name>
</gene>
<proteinExistence type="predicted"/>
<dbReference type="AlphaFoldDB" id="A0AAW2I1L6"/>
<evidence type="ECO:0000313" key="2">
    <source>
        <dbReference type="EMBL" id="KAL0276009.1"/>
    </source>
</evidence>
<evidence type="ECO:0000256" key="1">
    <source>
        <dbReference type="SAM" id="MobiDB-lite"/>
    </source>
</evidence>
<name>A0AAW2I1L6_9NEOP</name>
<accession>A0AAW2I1L6</accession>
<comment type="caution">
    <text evidence="2">The sequence shown here is derived from an EMBL/GenBank/DDBJ whole genome shotgun (WGS) entry which is preliminary data.</text>
</comment>
<dbReference type="EMBL" id="JARGDH010000002">
    <property type="protein sequence ID" value="KAL0276009.1"/>
    <property type="molecule type" value="Genomic_DNA"/>
</dbReference>
<feature type="compositionally biased region" description="Polar residues" evidence="1">
    <location>
        <begin position="173"/>
        <end position="182"/>
    </location>
</feature>
<sequence length="214" mass="24114">MTREAVPTLSPVLFFSLDPFLCLDSSGIFAPKAGPDPPGHMERGSDVTRPAKREELRRMEPSPMEMELRLSIIVLSFRKGFLFRMTDPQLFPCTSCLCVSPAETWRSRQSIQKTDGDNFLEINTLLKRNRLTTIGSSFIRYFSRSPCSSTPERLEELSEKPGVSGGTARCVSKSGSSNSGMRCTTKRPRSVSLMNSIVHLYVTRNYKYNKIIIF</sequence>
<feature type="region of interest" description="Disordered" evidence="1">
    <location>
        <begin position="157"/>
        <end position="185"/>
    </location>
</feature>
<organism evidence="2">
    <name type="scientific">Menopon gallinae</name>
    <name type="common">poultry shaft louse</name>
    <dbReference type="NCBI Taxonomy" id="328185"/>
    <lineage>
        <taxon>Eukaryota</taxon>
        <taxon>Metazoa</taxon>
        <taxon>Ecdysozoa</taxon>
        <taxon>Arthropoda</taxon>
        <taxon>Hexapoda</taxon>
        <taxon>Insecta</taxon>
        <taxon>Pterygota</taxon>
        <taxon>Neoptera</taxon>
        <taxon>Paraneoptera</taxon>
        <taxon>Psocodea</taxon>
        <taxon>Troctomorpha</taxon>
        <taxon>Phthiraptera</taxon>
        <taxon>Amblycera</taxon>
        <taxon>Menoponidae</taxon>
        <taxon>Menopon</taxon>
    </lineage>
</organism>